<keyword evidence="1" id="KW-0472">Membrane</keyword>
<reference evidence="2" key="1">
    <citation type="submission" date="2020-05" db="UniProtKB">
        <authorList>
            <consortium name="EnsemblMetazoa"/>
        </authorList>
    </citation>
    <scope>IDENTIFICATION</scope>
    <source>
        <strain evidence="2">TTRI</strain>
    </source>
</reference>
<evidence type="ECO:0000313" key="3">
    <source>
        <dbReference type="Proteomes" id="UP000078200"/>
    </source>
</evidence>
<sequence length="104" mass="11802">MKKIIETIDDDFLKKMITVLKASPPDIIDPSHYIAVTLLTIFLSSQRQESLSGRDMYKPAAVVVVVVVVVIVAVIVIKQRNKFVLHIVEHRGRLYDCLACMWHA</sequence>
<protein>
    <submittedName>
        <fullName evidence="2">Uncharacterized protein</fullName>
    </submittedName>
</protein>
<evidence type="ECO:0000313" key="2">
    <source>
        <dbReference type="EnsemblMetazoa" id="GAUT049053-PA"/>
    </source>
</evidence>
<name>A0A1A9VVJ4_GLOAU</name>
<keyword evidence="3" id="KW-1185">Reference proteome</keyword>
<feature type="transmembrane region" description="Helical" evidence="1">
    <location>
        <begin position="56"/>
        <end position="77"/>
    </location>
</feature>
<accession>A0A1A9VVJ4</accession>
<keyword evidence="1" id="KW-0812">Transmembrane</keyword>
<evidence type="ECO:0000256" key="1">
    <source>
        <dbReference type="SAM" id="Phobius"/>
    </source>
</evidence>
<dbReference type="EnsemblMetazoa" id="GAUT049053-RA">
    <property type="protein sequence ID" value="GAUT049053-PA"/>
    <property type="gene ID" value="GAUT049053"/>
</dbReference>
<organism evidence="2 3">
    <name type="scientific">Glossina austeni</name>
    <name type="common">Savannah tsetse fly</name>
    <dbReference type="NCBI Taxonomy" id="7395"/>
    <lineage>
        <taxon>Eukaryota</taxon>
        <taxon>Metazoa</taxon>
        <taxon>Ecdysozoa</taxon>
        <taxon>Arthropoda</taxon>
        <taxon>Hexapoda</taxon>
        <taxon>Insecta</taxon>
        <taxon>Pterygota</taxon>
        <taxon>Neoptera</taxon>
        <taxon>Endopterygota</taxon>
        <taxon>Diptera</taxon>
        <taxon>Brachycera</taxon>
        <taxon>Muscomorpha</taxon>
        <taxon>Hippoboscoidea</taxon>
        <taxon>Glossinidae</taxon>
        <taxon>Glossina</taxon>
    </lineage>
</organism>
<dbReference type="VEuPathDB" id="VectorBase:GAUT049053"/>
<dbReference type="Proteomes" id="UP000078200">
    <property type="component" value="Unassembled WGS sequence"/>
</dbReference>
<keyword evidence="1" id="KW-1133">Transmembrane helix</keyword>
<dbReference type="AlphaFoldDB" id="A0A1A9VVJ4"/>
<proteinExistence type="predicted"/>